<proteinExistence type="predicted"/>
<accession>A0A6G8S3X3</accession>
<dbReference type="KEGG" id="alj:G8D99_06980"/>
<keyword evidence="1" id="KW-0812">Transmembrane</keyword>
<dbReference type="RefSeq" id="WP_166323862.1">
    <property type="nucleotide sequence ID" value="NZ_CP049916.1"/>
</dbReference>
<dbReference type="Proteomes" id="UP000501939">
    <property type="component" value="Chromosome"/>
</dbReference>
<sequence length="228" mass="27339">MFSFDEELTDFIGLIIKFLIVQWIFFWTVLIIPAQENYLLIKDGQYQYQTYRVPQDVSYKIKRIEHKNIIDLVLIKDFQDVLRINCEGLFVNGANEEVCGIFLDKTKNVSHIAFYERYPENGYKTVYELKGVTYRDVLGKTNTIEMSILSYEDKEYLNSAKLKFLMSIVGSSLVLCFFFFLFYSIDFRKPKRKEVKFLIYLKNTIKYSVLIFIIYQFIKIWYFIFHSL</sequence>
<keyword evidence="3" id="KW-1185">Reference proteome</keyword>
<reference evidence="2 3" key="1">
    <citation type="submission" date="2020-03" db="EMBL/GenBank/DDBJ databases">
        <authorList>
            <person name="Zhu W."/>
        </authorList>
    </citation>
    <scope>NUCLEOTIDE SEQUENCE [LARGE SCALE GENOMIC DNA]</scope>
    <source>
        <strain evidence="2 3">185</strain>
    </source>
</reference>
<keyword evidence="1" id="KW-1133">Transmembrane helix</keyword>
<evidence type="ECO:0000313" key="3">
    <source>
        <dbReference type="Proteomes" id="UP000501939"/>
    </source>
</evidence>
<evidence type="ECO:0000256" key="1">
    <source>
        <dbReference type="SAM" id="Phobius"/>
    </source>
</evidence>
<organism evidence="2 3">
    <name type="scientific">Acinetobacter lanii</name>
    <dbReference type="NCBI Taxonomy" id="2715163"/>
    <lineage>
        <taxon>Bacteria</taxon>
        <taxon>Pseudomonadati</taxon>
        <taxon>Pseudomonadota</taxon>
        <taxon>Gammaproteobacteria</taxon>
        <taxon>Moraxellales</taxon>
        <taxon>Moraxellaceae</taxon>
        <taxon>Acinetobacter</taxon>
    </lineage>
</organism>
<name>A0A6G8S3X3_9GAMM</name>
<feature type="transmembrane region" description="Helical" evidence="1">
    <location>
        <begin position="12"/>
        <end position="32"/>
    </location>
</feature>
<feature type="transmembrane region" description="Helical" evidence="1">
    <location>
        <begin position="164"/>
        <end position="185"/>
    </location>
</feature>
<protein>
    <submittedName>
        <fullName evidence="2">Uncharacterized protein</fullName>
    </submittedName>
</protein>
<gene>
    <name evidence="2" type="ORF">G8D99_06980</name>
</gene>
<dbReference type="EMBL" id="CP049916">
    <property type="protein sequence ID" value="QIO08790.1"/>
    <property type="molecule type" value="Genomic_DNA"/>
</dbReference>
<keyword evidence="1" id="KW-0472">Membrane</keyword>
<dbReference type="AlphaFoldDB" id="A0A6G8S3X3"/>
<feature type="transmembrane region" description="Helical" evidence="1">
    <location>
        <begin position="205"/>
        <end position="225"/>
    </location>
</feature>
<evidence type="ECO:0000313" key="2">
    <source>
        <dbReference type="EMBL" id="QIO08790.1"/>
    </source>
</evidence>